<accession>A0A2Z5PWP9</accession>
<keyword evidence="1" id="KW-0282">Flagellum</keyword>
<dbReference type="EMBL" id="AP011528">
    <property type="protein sequence ID" value="BAP63871.1"/>
    <property type="molecule type" value="Genomic_DNA"/>
</dbReference>
<dbReference type="KEGG" id="mmao:MMOS7_17850"/>
<organism evidence="1 2">
    <name type="scientific">Methanococcus maripaludis OS7</name>
    <dbReference type="NCBI Taxonomy" id="637915"/>
    <lineage>
        <taxon>Archaea</taxon>
        <taxon>Methanobacteriati</taxon>
        <taxon>Methanobacteriota</taxon>
        <taxon>Methanomada group</taxon>
        <taxon>Methanococci</taxon>
        <taxon>Methanococcales</taxon>
        <taxon>Methanococcaceae</taxon>
        <taxon>Methanococcus</taxon>
    </lineage>
</organism>
<name>A0A2Z5PWP9_METMI</name>
<dbReference type="RefSeq" id="WP_119721352.1">
    <property type="nucleotide sequence ID" value="NZ_AP011528.1"/>
</dbReference>
<reference evidence="1 2" key="1">
    <citation type="submission" date="2009-06" db="EMBL/GenBank/DDBJ databases">
        <title>Molecular Evidence for Microbiologically Influenced Corrosion from genome of Methanogen.</title>
        <authorList>
            <person name="Ito N."/>
            <person name="Tsurumaru H."/>
            <person name="Shimizu A."/>
            <person name="Harada T."/>
            <person name="Hosoyama A."/>
            <person name="Horikawa H."/>
            <person name="Wakai S."/>
            <person name="Sasaki K."/>
            <person name="Nishijima K."/>
            <person name="Ataku H."/>
            <person name="Yamazaki J."/>
            <person name="Mise M."/>
            <person name="Yamazaki S."/>
            <person name="Tanikawa S."/>
            <person name="Harayama S."/>
            <person name="Fujita N."/>
        </authorList>
    </citation>
    <scope>NUCLEOTIDE SEQUENCE [LARGE SCALE GENOMIC DNA]</scope>
    <source>
        <strain evidence="2">OS7 ( NBRC 103642)</strain>
    </source>
</reference>
<keyword evidence="1" id="KW-0966">Cell projection</keyword>
<sequence length="135" mass="15018">MGFSSTAGLTLLLTTVLICSIYMYSTVDLTSAKVNDAYNMHSEYLKNKLDEKITVVSVEHSSENMNITLLNEGQLTHELDNWDVLYNGTPVNFTITSGELYLTPLESVNISVNASSPGRISVVSEYGNQYYYNLN</sequence>
<keyword evidence="1" id="KW-0969">Cilium</keyword>
<gene>
    <name evidence="1" type="primary">flaF</name>
    <name evidence="1" type="ORF">MMOS7_17850</name>
</gene>
<dbReference type="AlphaFoldDB" id="A0A2Z5PWP9"/>
<evidence type="ECO:0000313" key="1">
    <source>
        <dbReference type="EMBL" id="BAP63871.1"/>
    </source>
</evidence>
<dbReference type="Proteomes" id="UP000263689">
    <property type="component" value="Chromosome"/>
</dbReference>
<dbReference type="GeneID" id="37876281"/>
<proteinExistence type="predicted"/>
<protein>
    <submittedName>
        <fullName evidence="1">Flagellar accessory protein F</fullName>
    </submittedName>
</protein>
<evidence type="ECO:0000313" key="2">
    <source>
        <dbReference type="Proteomes" id="UP000263689"/>
    </source>
</evidence>